<evidence type="ECO:0000313" key="3">
    <source>
        <dbReference type="EMBL" id="MBI0553394.1"/>
    </source>
</evidence>
<dbReference type="InterPro" id="IPR056077">
    <property type="entry name" value="DUF7660"/>
</dbReference>
<dbReference type="OMA" id="MPKNISW"/>
<evidence type="ECO:0000313" key="4">
    <source>
        <dbReference type="Proteomes" id="UP000008044"/>
    </source>
</evidence>
<dbReference type="EMBL" id="WABS01000003">
    <property type="protein sequence ID" value="MBI0553394.1"/>
    <property type="molecule type" value="Genomic_DNA"/>
</dbReference>
<dbReference type="KEGG" id="pec:W5S_0057"/>
<dbReference type="Proteomes" id="UP000008044">
    <property type="component" value="Chromosome"/>
</dbReference>
<evidence type="ECO:0000259" key="1">
    <source>
        <dbReference type="Pfam" id="PF24693"/>
    </source>
</evidence>
<gene>
    <name evidence="2" type="ordered locus">W5S_0057</name>
    <name evidence="3" type="ORF">F6Q06_02650</name>
</gene>
<dbReference type="RefSeq" id="WP_012821911.1">
    <property type="nucleotide sequence ID" value="NC_017845.1"/>
</dbReference>
<protein>
    <recommendedName>
        <fullName evidence="1">DUF7660 domain-containing protein</fullName>
    </recommendedName>
</protein>
<evidence type="ECO:0000313" key="5">
    <source>
        <dbReference type="Proteomes" id="UP001194579"/>
    </source>
</evidence>
<reference evidence="3" key="4">
    <citation type="submission" date="2024-05" db="EMBL/GenBank/DDBJ databases">
        <title>Identification of Pectobacterium versatile causing blackleg of potato from New York State with a whole genome sequencing approach.</title>
        <authorList>
            <person name="Ma X."/>
            <person name="Swingle B."/>
        </authorList>
    </citation>
    <scope>NUCLEOTIDE SEQUENCE</scope>
    <source>
        <strain evidence="3">NY1588A</strain>
    </source>
</reference>
<feature type="domain" description="DUF7660" evidence="1">
    <location>
        <begin position="18"/>
        <end position="89"/>
    </location>
</feature>
<dbReference type="STRING" id="1905730.W5S_0057"/>
<accession>A0A0H3HWJ7</accession>
<dbReference type="eggNOG" id="ENOG5031HYE">
    <property type="taxonomic scope" value="Bacteria"/>
</dbReference>
<organism evidence="2 4">
    <name type="scientific">Pectobacterium parmentieri</name>
    <dbReference type="NCBI Taxonomy" id="1905730"/>
    <lineage>
        <taxon>Bacteria</taxon>
        <taxon>Pseudomonadati</taxon>
        <taxon>Pseudomonadota</taxon>
        <taxon>Gammaproteobacteria</taxon>
        <taxon>Enterobacterales</taxon>
        <taxon>Pectobacteriaceae</taxon>
        <taxon>Pectobacterium</taxon>
    </lineage>
</organism>
<dbReference type="EMBL" id="CP003415">
    <property type="protein sequence ID" value="AFI88196.1"/>
    <property type="molecule type" value="Genomic_DNA"/>
</dbReference>
<dbReference type="HOGENOM" id="CLU_170093_1_0_6"/>
<dbReference type="Pfam" id="PF24693">
    <property type="entry name" value="DUF7660"/>
    <property type="match status" value="1"/>
</dbReference>
<dbReference type="Proteomes" id="UP001194579">
    <property type="component" value="Unassembled WGS sequence"/>
</dbReference>
<reference evidence="5" key="3">
    <citation type="submission" date="2023-07" db="EMBL/GenBank/DDBJ databases">
        <title>Identification of Pectobacterium versatile causing blackleg of potato from New York State with a whole genome sequencing approach.</title>
        <authorList>
            <person name="Ma X."/>
            <person name="Swingle B."/>
        </authorList>
    </citation>
    <scope>NUCLEOTIDE SEQUENCE [LARGE SCALE GENOMIC DNA]</scope>
    <source>
        <strain evidence="5">NY1588A</strain>
    </source>
</reference>
<evidence type="ECO:0000313" key="2">
    <source>
        <dbReference type="EMBL" id="AFI88196.1"/>
    </source>
</evidence>
<keyword evidence="5" id="KW-1185">Reference proteome</keyword>
<dbReference type="PATRIC" id="fig|1166016.3.peg.61"/>
<proteinExistence type="predicted"/>
<name>A0A0H3HWJ7_PECPM</name>
<reference evidence="2 4" key="1">
    <citation type="journal article" date="2012" name="J. Bacteriol.">
        <title>Genome sequence of Pectobacterium sp. strain SCC3193.</title>
        <authorList>
            <person name="Koskinen J.P."/>
            <person name="Laine P."/>
            <person name="Niemi O."/>
            <person name="Nykyri J."/>
            <person name="Harjunpaa H."/>
            <person name="Auvinen P."/>
            <person name="Paulin L."/>
            <person name="Pirhonen M."/>
            <person name="Palva T."/>
            <person name="Holm L."/>
        </authorList>
    </citation>
    <scope>NUCLEOTIDE SEQUENCE [LARGE SCALE GENOMIC DNA]</scope>
    <source>
        <strain evidence="2 4">SCC3193</strain>
    </source>
</reference>
<sequence length="89" mass="10405">MKDDFHPPIDLTKSPVRNKEDIVKLINFLANDVRESPNEWQNNDLPRYLEAMASWIEDMDGFYKNINRPEPNIDWAGLADILQAAKVYE</sequence>
<dbReference type="AlphaFoldDB" id="A0A0H3HWJ7"/>
<reference evidence="2" key="2">
    <citation type="submission" date="2012-03" db="EMBL/GenBank/DDBJ databases">
        <authorList>
            <person name="Koskinen P."/>
            <person name="Laine P."/>
            <person name="Niemi O."/>
            <person name="Nykyri J."/>
            <person name="Harjunpaa H."/>
            <person name="Auvinen P."/>
            <person name="Paulin L."/>
            <person name="Pirhonen M."/>
            <person name="Palva T."/>
            <person name="Holm L."/>
        </authorList>
    </citation>
    <scope>NUCLEOTIDE SEQUENCE</scope>
    <source>
        <strain evidence="2">SCC3193</strain>
    </source>
</reference>